<gene>
    <name evidence="1" type="ORF">PEVE_00034930</name>
</gene>
<sequence length="109" mass="11917">GGTVRNHFEEYKAPHLNATMATLLQTIKSKKVPLCESVDSAMFEWRVDLTQSGNGDFISPPVQSKLVTTTCGVRRSNGFFDLHIFVGSEMGITSLLTSGMEVTPPKKAK</sequence>
<reference evidence="1 2" key="1">
    <citation type="submission" date="2022-05" db="EMBL/GenBank/DDBJ databases">
        <authorList>
            <consortium name="Genoscope - CEA"/>
            <person name="William W."/>
        </authorList>
    </citation>
    <scope>NUCLEOTIDE SEQUENCE [LARGE SCALE GENOMIC DNA]</scope>
</reference>
<comment type="caution">
    <text evidence="1">The sequence shown here is derived from an EMBL/GenBank/DDBJ whole genome shotgun (WGS) entry which is preliminary data.</text>
</comment>
<organism evidence="1 2">
    <name type="scientific">Porites evermanni</name>
    <dbReference type="NCBI Taxonomy" id="104178"/>
    <lineage>
        <taxon>Eukaryota</taxon>
        <taxon>Metazoa</taxon>
        <taxon>Cnidaria</taxon>
        <taxon>Anthozoa</taxon>
        <taxon>Hexacorallia</taxon>
        <taxon>Scleractinia</taxon>
        <taxon>Fungiina</taxon>
        <taxon>Poritidae</taxon>
        <taxon>Porites</taxon>
    </lineage>
</organism>
<accession>A0ABN8T213</accession>
<evidence type="ECO:0000313" key="1">
    <source>
        <dbReference type="EMBL" id="CAH3197545.1"/>
    </source>
</evidence>
<feature type="non-terminal residue" evidence="1">
    <location>
        <position position="1"/>
    </location>
</feature>
<keyword evidence="2" id="KW-1185">Reference proteome</keyword>
<protein>
    <submittedName>
        <fullName evidence="1">Uncharacterized protein</fullName>
    </submittedName>
</protein>
<proteinExistence type="predicted"/>
<dbReference type="EMBL" id="CALNXI010005350">
    <property type="protein sequence ID" value="CAH3197545.1"/>
    <property type="molecule type" value="Genomic_DNA"/>
</dbReference>
<evidence type="ECO:0000313" key="2">
    <source>
        <dbReference type="Proteomes" id="UP001159427"/>
    </source>
</evidence>
<dbReference type="Proteomes" id="UP001159427">
    <property type="component" value="Unassembled WGS sequence"/>
</dbReference>
<name>A0ABN8T213_9CNID</name>